<evidence type="ECO:0000313" key="1">
    <source>
        <dbReference type="EMBL" id="RKD94536.1"/>
    </source>
</evidence>
<dbReference type="OrthoDB" id="1425639at2"/>
<proteinExistence type="predicted"/>
<protein>
    <submittedName>
        <fullName evidence="1">Uncharacterized protein DUF2764</fullName>
    </submittedName>
</protein>
<comment type="caution">
    <text evidence="1">The sequence shown here is derived from an EMBL/GenBank/DDBJ whole genome shotgun (WGS) entry which is preliminary data.</text>
</comment>
<sequence>MANITYLLCSLPSLSFAQHPPITMDDFLSDAKAQLATGRFQKLESLNFREVDTFNKDLKGFKDIMFQYREDVKEIRKAKAEKRSPNLMVLPNEVVSKDPLVCEKAIMKWQWDELSSLEVGEHFTFTELLVYKLKLQMLSRLESFQAEKGRQVLQAIVNPKMKEDNS</sequence>
<organism evidence="1 2">
    <name type="scientific">Marinifilum flexuosum</name>
    <dbReference type="NCBI Taxonomy" id="1117708"/>
    <lineage>
        <taxon>Bacteria</taxon>
        <taxon>Pseudomonadati</taxon>
        <taxon>Bacteroidota</taxon>
        <taxon>Bacteroidia</taxon>
        <taxon>Marinilabiliales</taxon>
        <taxon>Marinifilaceae</taxon>
    </lineage>
</organism>
<accession>A0A419WGR2</accession>
<name>A0A419WGR2_9BACT</name>
<reference evidence="1 2" key="1">
    <citation type="submission" date="2018-09" db="EMBL/GenBank/DDBJ databases">
        <title>Genomic Encyclopedia of Archaeal and Bacterial Type Strains, Phase II (KMG-II): from individual species to whole genera.</title>
        <authorList>
            <person name="Goeker M."/>
        </authorList>
    </citation>
    <scope>NUCLEOTIDE SEQUENCE [LARGE SCALE GENOMIC DNA]</scope>
    <source>
        <strain evidence="1 2">DSM 21950</strain>
    </source>
</reference>
<gene>
    <name evidence="1" type="ORF">BXY64_4124</name>
</gene>
<keyword evidence="2" id="KW-1185">Reference proteome</keyword>
<dbReference type="Proteomes" id="UP000284531">
    <property type="component" value="Unassembled WGS sequence"/>
</dbReference>
<dbReference type="AlphaFoldDB" id="A0A419WGR2"/>
<evidence type="ECO:0000313" key="2">
    <source>
        <dbReference type="Proteomes" id="UP000284531"/>
    </source>
</evidence>
<dbReference type="EMBL" id="RAPQ01000014">
    <property type="protein sequence ID" value="RKD94536.1"/>
    <property type="molecule type" value="Genomic_DNA"/>
</dbReference>
<dbReference type="RefSeq" id="WP_120241791.1">
    <property type="nucleotide sequence ID" value="NZ_RAPQ01000014.1"/>
</dbReference>